<sequence>MVQVPRTSTVIRSDINLSSNEREKTSGQLCVDLKDPTISSPRGDLTGVGVQVLNSGVNCSRFINTSSRSSSSERFDRESPILVVPSSVVLCPVVAPWSCSCSIILRLLSGTPTLIVIHHHPTEVIPPKHPKFIRLRFFNDWSTPSNSVSPRWSLHTTHPTSPSTLAKDHLVPIGVPIAVLLIYEQPSSDPKQSLISPQRLQQALALLMDEYPHLTGRFQMNEDDNTLEITSLNTGAELLIASCDKRLDEFPVPGSHQPGRIFTLPGAGTELCPPLLGDLASLFHGAILKIQHTSFKCGSVALGIQISHSVCDAGGVVQLIRHLAQLYRATLHADHNNDLEPILPKAPRITSYLAQAIDKRMNPQERMAALQYQPDLFHIDESVDSKGDIEAKGSSFDFISHSFPPSRSPNIGRFLRFSSAELKSLKELAIDPNENVTPKSWISTFDALSAHLYQRVYRARLKLRAHDPTVDELTRPDIMIAVGLRNRIGPDVFPSGYFPNATFNTHITLPHELLAHGPLWKVAKALHELTHQSSVTSKEEVIKTLKWIEAQPNKRKIKPKFQYGNGSFIISQWNKFDAYSGTDFELSPVLISPPCLPTMPIDGVALFLQADEHGPDADFGAIDVSLALSEPVWEFF</sequence>
<organism evidence="3 4">
    <name type="scientific">Cronartium quercuum f. sp. fusiforme G11</name>
    <dbReference type="NCBI Taxonomy" id="708437"/>
    <lineage>
        <taxon>Eukaryota</taxon>
        <taxon>Fungi</taxon>
        <taxon>Dikarya</taxon>
        <taxon>Basidiomycota</taxon>
        <taxon>Pucciniomycotina</taxon>
        <taxon>Pucciniomycetes</taxon>
        <taxon>Pucciniales</taxon>
        <taxon>Coleosporiaceae</taxon>
        <taxon>Cronartium</taxon>
    </lineage>
</organism>
<dbReference type="OrthoDB" id="1862401at2759"/>
<dbReference type="Gene3D" id="3.30.559.10">
    <property type="entry name" value="Chloramphenicol acetyltransferase-like domain"/>
    <property type="match status" value="2"/>
</dbReference>
<dbReference type="Pfam" id="PF02458">
    <property type="entry name" value="Transferase"/>
    <property type="match status" value="2"/>
</dbReference>
<keyword evidence="4" id="KW-1185">Reference proteome</keyword>
<evidence type="ECO:0000256" key="1">
    <source>
        <dbReference type="ARBA" id="ARBA00022679"/>
    </source>
</evidence>
<dbReference type="PANTHER" id="PTHR31642">
    <property type="entry name" value="TRICHOTHECENE 3-O-ACETYLTRANSFERASE"/>
    <property type="match status" value="1"/>
</dbReference>
<protein>
    <recommendedName>
        <fullName evidence="5">Transferase</fullName>
    </recommendedName>
</protein>
<comment type="caution">
    <text evidence="3">The sequence shown here is derived from an EMBL/GenBank/DDBJ whole genome shotgun (WGS) entry which is preliminary data.</text>
</comment>
<dbReference type="GO" id="GO:0016747">
    <property type="term" value="F:acyltransferase activity, transferring groups other than amino-acyl groups"/>
    <property type="evidence" value="ECO:0007669"/>
    <property type="project" value="TreeGrafter"/>
</dbReference>
<evidence type="ECO:0008006" key="5">
    <source>
        <dbReference type="Google" id="ProtNLM"/>
    </source>
</evidence>
<keyword evidence="2" id="KW-0012">Acyltransferase</keyword>
<evidence type="ECO:0000313" key="3">
    <source>
        <dbReference type="EMBL" id="KAG0147978.1"/>
    </source>
</evidence>
<gene>
    <name evidence="3" type="ORF">CROQUDRAFT_90924</name>
</gene>
<dbReference type="Proteomes" id="UP000886653">
    <property type="component" value="Unassembled WGS sequence"/>
</dbReference>
<dbReference type="PANTHER" id="PTHR31642:SF11">
    <property type="entry name" value="SHIKIMATE O-HYDROXYCINNAMOYLTRANSFERASE"/>
    <property type="match status" value="1"/>
</dbReference>
<dbReference type="SUPFAM" id="SSF52777">
    <property type="entry name" value="CoA-dependent acyltransferases"/>
    <property type="match status" value="1"/>
</dbReference>
<dbReference type="InterPro" id="IPR050317">
    <property type="entry name" value="Plant_Fungal_Acyltransferase"/>
</dbReference>
<evidence type="ECO:0000313" key="4">
    <source>
        <dbReference type="Proteomes" id="UP000886653"/>
    </source>
</evidence>
<name>A0A9P6NPR9_9BASI</name>
<dbReference type="EMBL" id="MU167242">
    <property type="protein sequence ID" value="KAG0147978.1"/>
    <property type="molecule type" value="Genomic_DNA"/>
</dbReference>
<dbReference type="InterPro" id="IPR023213">
    <property type="entry name" value="CAT-like_dom_sf"/>
</dbReference>
<accession>A0A9P6NPR9</accession>
<keyword evidence="1" id="KW-0808">Transferase</keyword>
<proteinExistence type="predicted"/>
<reference evidence="3" key="1">
    <citation type="submission" date="2013-11" db="EMBL/GenBank/DDBJ databases">
        <title>Genome sequence of the fusiform rust pathogen reveals effectors for host alternation and coevolution with pine.</title>
        <authorList>
            <consortium name="DOE Joint Genome Institute"/>
            <person name="Smith K."/>
            <person name="Pendleton A."/>
            <person name="Kubisiak T."/>
            <person name="Anderson C."/>
            <person name="Salamov A."/>
            <person name="Aerts A."/>
            <person name="Riley R."/>
            <person name="Clum A."/>
            <person name="Lindquist E."/>
            <person name="Ence D."/>
            <person name="Campbell M."/>
            <person name="Kronenberg Z."/>
            <person name="Feau N."/>
            <person name="Dhillon B."/>
            <person name="Hamelin R."/>
            <person name="Burleigh J."/>
            <person name="Smith J."/>
            <person name="Yandell M."/>
            <person name="Nelson C."/>
            <person name="Grigoriev I."/>
            <person name="Davis J."/>
        </authorList>
    </citation>
    <scope>NUCLEOTIDE SEQUENCE</scope>
    <source>
        <strain evidence="3">G11</strain>
    </source>
</reference>
<dbReference type="AlphaFoldDB" id="A0A9P6NPR9"/>
<evidence type="ECO:0000256" key="2">
    <source>
        <dbReference type="ARBA" id="ARBA00023315"/>
    </source>
</evidence>